<dbReference type="Pfam" id="PF13100">
    <property type="entry name" value="OstA_2"/>
    <property type="match status" value="1"/>
</dbReference>
<evidence type="ECO:0000256" key="2">
    <source>
        <dbReference type="SAM" id="MobiDB-lite"/>
    </source>
</evidence>
<evidence type="ECO:0000256" key="1">
    <source>
        <dbReference type="ARBA" id="ARBA00022729"/>
    </source>
</evidence>
<dbReference type="GO" id="GO:0009279">
    <property type="term" value="C:cell outer membrane"/>
    <property type="evidence" value="ECO:0007669"/>
    <property type="project" value="TreeGrafter"/>
</dbReference>
<dbReference type="InterPro" id="IPR005653">
    <property type="entry name" value="OstA-like_N"/>
</dbReference>
<dbReference type="AlphaFoldDB" id="A0A7G8PVK9"/>
<feature type="domain" description="Organic solvent tolerance-like N-terminal" evidence="4">
    <location>
        <begin position="70"/>
        <end position="203"/>
    </location>
</feature>
<dbReference type="GO" id="GO:0030288">
    <property type="term" value="C:outer membrane-bounded periplasmic space"/>
    <property type="evidence" value="ECO:0007669"/>
    <property type="project" value="TreeGrafter"/>
</dbReference>
<evidence type="ECO:0000256" key="3">
    <source>
        <dbReference type="SAM" id="Phobius"/>
    </source>
</evidence>
<dbReference type="RefSeq" id="WP_233279947.1">
    <property type="nucleotide sequence ID" value="NZ_CP052909.1"/>
</dbReference>
<feature type="transmembrane region" description="Helical" evidence="3">
    <location>
        <begin position="21"/>
        <end position="38"/>
    </location>
</feature>
<feature type="region of interest" description="Disordered" evidence="2">
    <location>
        <begin position="560"/>
        <end position="608"/>
    </location>
</feature>
<evidence type="ECO:0000259" key="4">
    <source>
        <dbReference type="Pfam" id="PF13100"/>
    </source>
</evidence>
<accession>A0A7G8PVK9</accession>
<protein>
    <submittedName>
        <fullName evidence="5">OstA-like protein</fullName>
    </submittedName>
</protein>
<keyword evidence="1" id="KW-0732">Signal</keyword>
<sequence>MQKAKTNINFSNPGFGKNKPIRFLYVVIAFFFGIQLWAQDDPEKTKVSVQSGYLEKKPEFPDAIIYTKDNTGQVYIVHEGVEMWCDQAYVYLKDNFVKAYGSVRLSQGDTVSMRSKYAEYNGNTQFAFASGDVILTEPKTTLRTDTLYFDRIKQQAYYRSGGTVRDTASTLTSRIGRYFAESKKYQFLSKVKIVNPKYTVHSEQLDFYSESGGAYLYGESTIVSETSTVYCERGYYDTRTDKGYFVKNSRVDYNNRILYGDSIYFDRNKAFASATNNIKVLDTTNKSVIRGHYAEVFREKDSVFITKRAVAVTLRDNDSLYVHADTLQVTGKPENRIIKGFYRARMFKRGLPEEEPTSGKCDSIFVDQKLGITKLIREPVMWSGENQMTGDTIHILSNTKTEQLDTLKVFKNAFLIQKDSAGYNQVKGERLIGLFTNNELDTVNIIKNAEVIYFSRNDKQELVGINNTVSSSIQMYLETQQIAGIRFIKQAKGKVYPPSQFPENARILPGFQWRGEERLLSVQDLFKGKPAPILPKIKGIPLPKDEGEFFDDIPIDEIELPKDSKLKPEDLQNRENDPKPMTRDTIPDPNNAIPPKRKRDNSTSEGKH</sequence>
<feature type="compositionally biased region" description="Basic and acidic residues" evidence="2">
    <location>
        <begin position="560"/>
        <end position="586"/>
    </location>
</feature>
<dbReference type="PANTHER" id="PTHR36504:SF1">
    <property type="entry name" value="LIPOPOLYSACCHARIDE EXPORT SYSTEM PROTEIN LPTA"/>
    <property type="match status" value="1"/>
</dbReference>
<keyword evidence="6" id="KW-1185">Reference proteome</keyword>
<gene>
    <name evidence="5" type="ORF">ALE3EI_1827</name>
</gene>
<keyword evidence="3" id="KW-0472">Membrane</keyword>
<dbReference type="Proteomes" id="UP000515514">
    <property type="component" value="Chromosome"/>
</dbReference>
<dbReference type="Gene3D" id="2.60.450.10">
    <property type="entry name" value="Lipopolysaccharide (LPS) transport protein A like domain"/>
    <property type="match status" value="3"/>
</dbReference>
<organism evidence="5 6">
    <name type="scientific">Constantimarinum furrinae</name>
    <dbReference type="NCBI Taxonomy" id="2562285"/>
    <lineage>
        <taxon>Bacteria</taxon>
        <taxon>Pseudomonadati</taxon>
        <taxon>Bacteroidota</taxon>
        <taxon>Flavobacteriia</taxon>
        <taxon>Flavobacteriales</taxon>
        <taxon>Flavobacteriaceae</taxon>
        <taxon>Altibacter/Constantimarinum group</taxon>
        <taxon>Constantimarinum</taxon>
    </lineage>
</organism>
<evidence type="ECO:0000313" key="6">
    <source>
        <dbReference type="Proteomes" id="UP000515514"/>
    </source>
</evidence>
<evidence type="ECO:0000313" key="5">
    <source>
        <dbReference type="EMBL" id="QNJ98375.1"/>
    </source>
</evidence>
<keyword evidence="3" id="KW-1133">Transmembrane helix</keyword>
<reference evidence="5 6" key="1">
    <citation type="submission" date="2020-04" db="EMBL/GenBank/DDBJ databases">
        <title>Genome sequence of Altibacter aquimarinus strain ALE3EI.</title>
        <authorList>
            <person name="Oh H.-M."/>
            <person name="Jang D."/>
        </authorList>
    </citation>
    <scope>NUCLEOTIDE SEQUENCE [LARGE SCALE GENOMIC DNA]</scope>
    <source>
        <strain evidence="5 6">ALE3EI</strain>
    </source>
</reference>
<dbReference type="GO" id="GO:0017089">
    <property type="term" value="F:glycolipid transfer activity"/>
    <property type="evidence" value="ECO:0007669"/>
    <property type="project" value="TreeGrafter"/>
</dbReference>
<dbReference type="EMBL" id="CP052909">
    <property type="protein sequence ID" value="QNJ98375.1"/>
    <property type="molecule type" value="Genomic_DNA"/>
</dbReference>
<name>A0A7G8PVK9_9FLAO</name>
<dbReference type="GO" id="GO:0015920">
    <property type="term" value="P:lipopolysaccharide transport"/>
    <property type="evidence" value="ECO:0007669"/>
    <property type="project" value="TreeGrafter"/>
</dbReference>
<dbReference type="InterPro" id="IPR052037">
    <property type="entry name" value="LPS_export_LptA"/>
</dbReference>
<keyword evidence="3" id="KW-0812">Transmembrane</keyword>
<dbReference type="PANTHER" id="PTHR36504">
    <property type="entry name" value="LIPOPOLYSACCHARIDE EXPORT SYSTEM PROTEIN LPTA"/>
    <property type="match status" value="1"/>
</dbReference>
<dbReference type="KEGG" id="alti:ALE3EI_1827"/>
<proteinExistence type="predicted"/>